<comment type="cofactor">
    <cofactor evidence="2 8">
        <name>pyridoxal 5'-phosphate</name>
        <dbReference type="ChEBI" id="CHEBI:597326"/>
    </cofactor>
</comment>
<dbReference type="Pfam" id="PF00202">
    <property type="entry name" value="Aminotran_3"/>
    <property type="match status" value="1"/>
</dbReference>
<dbReference type="OrthoDB" id="6524at2157"/>
<dbReference type="CDD" id="cd00610">
    <property type="entry name" value="OAT_like"/>
    <property type="match status" value="1"/>
</dbReference>
<dbReference type="GO" id="GO:0005737">
    <property type="term" value="C:cytoplasm"/>
    <property type="evidence" value="ECO:0007669"/>
    <property type="project" value="UniProtKB-SubCell"/>
</dbReference>
<dbReference type="InterPro" id="IPR015421">
    <property type="entry name" value="PyrdxlP-dep_Trfase_major"/>
</dbReference>
<keyword evidence="7 8" id="KW-0627">Porphyrin biosynthesis</keyword>
<evidence type="ECO:0000313" key="9">
    <source>
        <dbReference type="EMBL" id="AIC17053.1"/>
    </source>
</evidence>
<keyword evidence="10" id="KW-1185">Reference proteome</keyword>
<dbReference type="InterPro" id="IPR005814">
    <property type="entry name" value="Aminotrans_3"/>
</dbReference>
<dbReference type="PROSITE" id="PS00600">
    <property type="entry name" value="AA_TRANSFER_CLASS_3"/>
    <property type="match status" value="1"/>
</dbReference>
<dbReference type="AlphaFoldDB" id="A0A060HNL0"/>
<comment type="catalytic activity">
    <reaction evidence="1 8">
        <text>(S)-4-amino-5-oxopentanoate = 5-aminolevulinate</text>
        <dbReference type="Rhea" id="RHEA:14265"/>
        <dbReference type="ChEBI" id="CHEBI:57501"/>
        <dbReference type="ChEBI" id="CHEBI:356416"/>
        <dbReference type="EC" id="5.4.3.8"/>
    </reaction>
</comment>
<dbReference type="KEGG" id="nvn:NVIE_027760"/>
<dbReference type="PANTHER" id="PTHR43713:SF3">
    <property type="entry name" value="GLUTAMATE-1-SEMIALDEHYDE 2,1-AMINOMUTASE 1, CHLOROPLASTIC-RELATED"/>
    <property type="match status" value="1"/>
</dbReference>
<evidence type="ECO:0000256" key="5">
    <source>
        <dbReference type="ARBA" id="ARBA00022898"/>
    </source>
</evidence>
<evidence type="ECO:0000256" key="3">
    <source>
        <dbReference type="ARBA" id="ARBA00004819"/>
    </source>
</evidence>
<evidence type="ECO:0000256" key="2">
    <source>
        <dbReference type="ARBA" id="ARBA00001933"/>
    </source>
</evidence>
<dbReference type="Gene3D" id="3.40.640.10">
    <property type="entry name" value="Type I PLP-dependent aspartate aminotransferase-like (Major domain)"/>
    <property type="match status" value="1"/>
</dbReference>
<keyword evidence="5 8" id="KW-0663">Pyridoxal phosphate</keyword>
<dbReference type="NCBIfam" id="NF000818">
    <property type="entry name" value="PRK00062.1"/>
    <property type="match status" value="1"/>
</dbReference>
<dbReference type="FunFam" id="3.40.640.10:FF:000021">
    <property type="entry name" value="Glutamate-1-semialdehyde 2,1-aminomutase"/>
    <property type="match status" value="1"/>
</dbReference>
<gene>
    <name evidence="9" type="primary">hemL2</name>
    <name evidence="8" type="synonym">hemL</name>
    <name evidence="9" type="ORF">NVIE_027760</name>
</gene>
<organism evidence="9 10">
    <name type="scientific">Nitrososphaera viennensis EN76</name>
    <dbReference type="NCBI Taxonomy" id="926571"/>
    <lineage>
        <taxon>Archaea</taxon>
        <taxon>Nitrososphaerota</taxon>
        <taxon>Nitrososphaeria</taxon>
        <taxon>Nitrososphaerales</taxon>
        <taxon>Nitrososphaeraceae</taxon>
        <taxon>Nitrososphaera</taxon>
    </lineage>
</organism>
<dbReference type="Proteomes" id="UP000027093">
    <property type="component" value="Chromosome"/>
</dbReference>
<dbReference type="EC" id="5.4.3.8" evidence="8"/>
<evidence type="ECO:0000256" key="8">
    <source>
        <dbReference type="HAMAP-Rule" id="MF_00375"/>
    </source>
</evidence>
<evidence type="ECO:0000256" key="1">
    <source>
        <dbReference type="ARBA" id="ARBA00001579"/>
    </source>
</evidence>
<evidence type="ECO:0000256" key="6">
    <source>
        <dbReference type="ARBA" id="ARBA00023235"/>
    </source>
</evidence>
<keyword evidence="6 8" id="KW-0413">Isomerase</keyword>
<evidence type="ECO:0000256" key="7">
    <source>
        <dbReference type="ARBA" id="ARBA00023244"/>
    </source>
</evidence>
<proteinExistence type="inferred from homology"/>
<dbReference type="UniPathway" id="UPA00251">
    <property type="reaction ID" value="UER00317"/>
</dbReference>
<evidence type="ECO:0000313" key="10">
    <source>
        <dbReference type="Proteomes" id="UP000027093"/>
    </source>
</evidence>
<dbReference type="InterPro" id="IPR015422">
    <property type="entry name" value="PyrdxlP-dep_Trfase_small"/>
</dbReference>
<comment type="pathway">
    <text evidence="3">Porphyrin-containing compound metabolism; protoporphyrin-IX biosynthesis; 5-aminolevulinate from L-glutamyl-tRNA(Glu): step 2/2.</text>
</comment>
<comment type="subcellular location">
    <subcellularLocation>
        <location evidence="8">Cytoplasm</location>
    </subcellularLocation>
</comment>
<comment type="similarity">
    <text evidence="4 8">Belongs to the class-III pyridoxal-phosphate-dependent aminotransferase family. HemL subfamily.</text>
</comment>
<dbReference type="Gene3D" id="3.90.1150.10">
    <property type="entry name" value="Aspartate Aminotransferase, domain 1"/>
    <property type="match status" value="1"/>
</dbReference>
<reference evidence="9 10" key="1">
    <citation type="journal article" date="2014" name="Int. J. Syst. Evol. Microbiol.">
        <title>Nitrososphaera viennensis gen. nov., sp. nov., an aerobic and mesophilic, ammonia-oxidizing archaeon from soil and a member of the archaeal phylum Thaumarchaeota.</title>
        <authorList>
            <person name="Stieglmeier M."/>
            <person name="Klingl A."/>
            <person name="Alves R.J."/>
            <person name="Rittmann S.K."/>
            <person name="Melcher M."/>
            <person name="Leisch N."/>
            <person name="Schleper C."/>
        </authorList>
    </citation>
    <scope>NUCLEOTIDE SEQUENCE [LARGE SCALE GENOMIC DNA]</scope>
    <source>
        <strain evidence="9">EN76</strain>
    </source>
</reference>
<dbReference type="InterPro" id="IPR004639">
    <property type="entry name" value="4pyrrol_synth_GluAld_NH2Trfase"/>
</dbReference>
<dbReference type="InterPro" id="IPR015424">
    <property type="entry name" value="PyrdxlP-dep_Trfase"/>
</dbReference>
<keyword evidence="8" id="KW-0963">Cytoplasm</keyword>
<dbReference type="HAMAP" id="MF_00375">
    <property type="entry name" value="HemL_aminotrans_3"/>
    <property type="match status" value="1"/>
</dbReference>
<dbReference type="STRING" id="926571.NVIE_027760"/>
<sequence length="441" mass="47864">MAQKRQTSVVAAASSRSEQLYNRAKKVLPGGVDSPVRYFEPYPFFAASARGSKLVTADHRTLTDYCMGYGAMLLGHGYPSVLDAARSQLDKGTLYCVPTELEIKLAELVSKAVPCADMVRLVNTGSEATMNAIRLARAFTKKKKVIKFDGGYHGAHDYVLVKAGSGAASLPASEGVLEEASAQTIVSPYNDAAELERTIERNRDDAACVIMEPVLANIGLVLPDKNYLSDVRKITQQNDTVLIFDEVVTGFRLALGGAGEFFGIRPDLATFAKALGNGFPVGAIAGSKEIMQQLAPAGRVYQASTFAGNPVSVSAAIAALSTLFEAKDSIYPQVARTCDSIVEGIREELEDIGGINCTINSIGSMYQVFFTADRVRDEASAKKADPAKFRKLFDELLRRNVFIPPSQFETCFVSYAHDEDDVDRTVDAYSEAFKKIKEQQK</sequence>
<evidence type="ECO:0000256" key="4">
    <source>
        <dbReference type="ARBA" id="ARBA00008981"/>
    </source>
</evidence>
<name>A0A060HNL0_9ARCH</name>
<dbReference type="GO" id="GO:0006782">
    <property type="term" value="P:protoporphyrinogen IX biosynthetic process"/>
    <property type="evidence" value="ECO:0007669"/>
    <property type="project" value="UniProtKB-UniRule"/>
</dbReference>
<dbReference type="GO" id="GO:0008483">
    <property type="term" value="F:transaminase activity"/>
    <property type="evidence" value="ECO:0007669"/>
    <property type="project" value="InterPro"/>
</dbReference>
<feature type="modified residue" description="N6-(pyridoxal phosphate)lysine" evidence="8">
    <location>
        <position position="273"/>
    </location>
</feature>
<dbReference type="EMBL" id="CP007536">
    <property type="protein sequence ID" value="AIC17053.1"/>
    <property type="molecule type" value="Genomic_DNA"/>
</dbReference>
<dbReference type="GO" id="GO:0042286">
    <property type="term" value="F:glutamate-1-semialdehyde 2,1-aminomutase activity"/>
    <property type="evidence" value="ECO:0007669"/>
    <property type="project" value="UniProtKB-UniRule"/>
</dbReference>
<dbReference type="InterPro" id="IPR049704">
    <property type="entry name" value="Aminotrans_3_PPA_site"/>
</dbReference>
<dbReference type="PANTHER" id="PTHR43713">
    <property type="entry name" value="GLUTAMATE-1-SEMIALDEHYDE 2,1-AMINOMUTASE"/>
    <property type="match status" value="1"/>
</dbReference>
<accession>A0A060HNL0</accession>
<protein>
    <recommendedName>
        <fullName evidence="8">Glutamate-1-semialdehyde 2,1-aminomutase</fullName>
        <shortName evidence="8">GSA</shortName>
        <ecNumber evidence="8">5.4.3.8</ecNumber>
    </recommendedName>
    <alternativeName>
        <fullName evidence="8">Glutamate-1-semialdehyde aminotransferase</fullName>
        <shortName evidence="8">GSA-AT</shortName>
    </alternativeName>
</protein>
<dbReference type="GO" id="GO:0030170">
    <property type="term" value="F:pyridoxal phosphate binding"/>
    <property type="evidence" value="ECO:0007669"/>
    <property type="project" value="InterPro"/>
</dbReference>
<dbReference type="SUPFAM" id="SSF53383">
    <property type="entry name" value="PLP-dependent transferases"/>
    <property type="match status" value="1"/>
</dbReference>
<dbReference type="HOGENOM" id="CLU_016922_1_5_2"/>